<dbReference type="Pfam" id="PF00691">
    <property type="entry name" value="OmpA"/>
    <property type="match status" value="1"/>
</dbReference>
<reference evidence="6 7" key="1">
    <citation type="submission" date="2024-04" db="EMBL/GenBank/DDBJ databases">
        <title>Aurantiacibacter sp. DGU6 16S ribosomal RNA gene Genome sequencing and assembly.</title>
        <authorList>
            <person name="Park S."/>
        </authorList>
    </citation>
    <scope>NUCLEOTIDE SEQUENCE [LARGE SCALE GENOMIC DNA]</scope>
    <source>
        <strain evidence="6 7">DGU6</strain>
    </source>
</reference>
<evidence type="ECO:0000313" key="6">
    <source>
        <dbReference type="EMBL" id="MEL1250907.1"/>
    </source>
</evidence>
<sequence length="246" mass="25343">MNVLRNPAVPLLAGLLACIVIAYTVGGASAPALADRLAARAPAAIEAAGGGGHVVAEFRSPNGWPSRHPVLTGGEQLDQQTRSDIAYAVAALPGVGGIRWSDGDLMVEQQYSPLHCQEDVQALLRARTIRFEESSATIDAASASLIDEVAQALSPCLGAIIEVTGHTDSSGPEEINLALSSERANAVKAALVQRGIPADGLIARGEGSAHPVDGLEPGDPANRRIEFSVISTEALVPTPVDTPAAR</sequence>
<dbReference type="SUPFAM" id="SSF103088">
    <property type="entry name" value="OmpA-like"/>
    <property type="match status" value="1"/>
</dbReference>
<dbReference type="InterPro" id="IPR006665">
    <property type="entry name" value="OmpA-like"/>
</dbReference>
<keyword evidence="3" id="KW-0998">Cell outer membrane</keyword>
<evidence type="ECO:0000256" key="4">
    <source>
        <dbReference type="PROSITE-ProRule" id="PRU00473"/>
    </source>
</evidence>
<dbReference type="EMBL" id="JBBYHV010000001">
    <property type="protein sequence ID" value="MEL1250907.1"/>
    <property type="molecule type" value="Genomic_DNA"/>
</dbReference>
<evidence type="ECO:0000256" key="1">
    <source>
        <dbReference type="ARBA" id="ARBA00004442"/>
    </source>
</evidence>
<gene>
    <name evidence="6" type="ORF">AAEO60_09510</name>
</gene>
<dbReference type="InterPro" id="IPR050330">
    <property type="entry name" value="Bact_OuterMem_StrucFunc"/>
</dbReference>
<evidence type="ECO:0000313" key="7">
    <source>
        <dbReference type="Proteomes" id="UP001497045"/>
    </source>
</evidence>
<accession>A0ABU9IES1</accession>
<dbReference type="Proteomes" id="UP001497045">
    <property type="component" value="Unassembled WGS sequence"/>
</dbReference>
<feature type="domain" description="OmpA-like" evidence="5">
    <location>
        <begin position="118"/>
        <end position="233"/>
    </location>
</feature>
<comment type="subcellular location">
    <subcellularLocation>
        <location evidence="1">Cell outer membrane</location>
    </subcellularLocation>
</comment>
<dbReference type="PRINTS" id="PR01021">
    <property type="entry name" value="OMPADOMAIN"/>
</dbReference>
<dbReference type="PANTHER" id="PTHR30329:SF21">
    <property type="entry name" value="LIPOPROTEIN YIAD-RELATED"/>
    <property type="match status" value="1"/>
</dbReference>
<comment type="caution">
    <text evidence="6">The sequence shown here is derived from an EMBL/GenBank/DDBJ whole genome shotgun (WGS) entry which is preliminary data.</text>
</comment>
<evidence type="ECO:0000256" key="2">
    <source>
        <dbReference type="ARBA" id="ARBA00023136"/>
    </source>
</evidence>
<dbReference type="PROSITE" id="PS51123">
    <property type="entry name" value="OMPA_2"/>
    <property type="match status" value="1"/>
</dbReference>
<dbReference type="PROSITE" id="PS51257">
    <property type="entry name" value="PROKAR_LIPOPROTEIN"/>
    <property type="match status" value="1"/>
</dbReference>
<dbReference type="PANTHER" id="PTHR30329">
    <property type="entry name" value="STATOR ELEMENT OF FLAGELLAR MOTOR COMPLEX"/>
    <property type="match status" value="1"/>
</dbReference>
<name>A0ABU9IES1_9SPHN</name>
<dbReference type="InterPro" id="IPR036737">
    <property type="entry name" value="OmpA-like_sf"/>
</dbReference>
<dbReference type="CDD" id="cd07185">
    <property type="entry name" value="OmpA_C-like"/>
    <property type="match status" value="1"/>
</dbReference>
<dbReference type="InterPro" id="IPR006664">
    <property type="entry name" value="OMP_bac"/>
</dbReference>
<evidence type="ECO:0000259" key="5">
    <source>
        <dbReference type="PROSITE" id="PS51123"/>
    </source>
</evidence>
<dbReference type="RefSeq" id="WP_341673417.1">
    <property type="nucleotide sequence ID" value="NZ_JBBYHV010000001.1"/>
</dbReference>
<proteinExistence type="predicted"/>
<keyword evidence="2 4" id="KW-0472">Membrane</keyword>
<keyword evidence="7" id="KW-1185">Reference proteome</keyword>
<protein>
    <submittedName>
        <fullName evidence="6">OmpA family protein</fullName>
    </submittedName>
</protein>
<dbReference type="Gene3D" id="3.30.1330.60">
    <property type="entry name" value="OmpA-like domain"/>
    <property type="match status" value="1"/>
</dbReference>
<evidence type="ECO:0000256" key="3">
    <source>
        <dbReference type="ARBA" id="ARBA00023237"/>
    </source>
</evidence>
<organism evidence="6 7">
    <name type="scientific">Aurantiacibacter gilvus</name>
    <dbReference type="NCBI Taxonomy" id="3139141"/>
    <lineage>
        <taxon>Bacteria</taxon>
        <taxon>Pseudomonadati</taxon>
        <taxon>Pseudomonadota</taxon>
        <taxon>Alphaproteobacteria</taxon>
        <taxon>Sphingomonadales</taxon>
        <taxon>Erythrobacteraceae</taxon>
        <taxon>Aurantiacibacter</taxon>
    </lineage>
</organism>